<evidence type="ECO:0000256" key="1">
    <source>
        <dbReference type="SAM" id="MobiDB-lite"/>
    </source>
</evidence>
<keyword evidence="3" id="KW-1185">Reference proteome</keyword>
<feature type="region of interest" description="Disordered" evidence="1">
    <location>
        <begin position="1"/>
        <end position="23"/>
    </location>
</feature>
<dbReference type="AlphaFoldDB" id="A0A2P4XN06"/>
<evidence type="ECO:0000313" key="2">
    <source>
        <dbReference type="EMBL" id="POM66904.1"/>
    </source>
</evidence>
<dbReference type="Proteomes" id="UP000237271">
    <property type="component" value="Unassembled WGS sequence"/>
</dbReference>
<gene>
    <name evidence="2" type="ORF">PHPALM_17166</name>
</gene>
<reference evidence="2 3" key="1">
    <citation type="journal article" date="2017" name="Genome Biol. Evol.">
        <title>Phytophthora megakarya and P. palmivora, closely related causal agents of cacao black pod rot, underwent increases in genome sizes and gene numbers by different mechanisms.</title>
        <authorList>
            <person name="Ali S.S."/>
            <person name="Shao J."/>
            <person name="Lary D.J."/>
            <person name="Kronmiller B."/>
            <person name="Shen D."/>
            <person name="Strem M.D."/>
            <person name="Amoako-Attah I."/>
            <person name="Akrofi A.Y."/>
            <person name="Begoude B.A."/>
            <person name="Ten Hoopen G.M."/>
            <person name="Coulibaly K."/>
            <person name="Kebe B.I."/>
            <person name="Melnick R.L."/>
            <person name="Guiltinan M.J."/>
            <person name="Tyler B.M."/>
            <person name="Meinhardt L.W."/>
            <person name="Bailey B.A."/>
        </authorList>
    </citation>
    <scope>NUCLEOTIDE SEQUENCE [LARGE SCALE GENOMIC DNA]</scope>
    <source>
        <strain evidence="3">sbr112.9</strain>
    </source>
</reference>
<accession>A0A2P4XN06</accession>
<sequence>MASASPGRDTPVAGMIPETTEGTETVRITNSPALSAVPRYAGSTMRDRRDFMRAYETYFHALSAFDTGFGWPFIMPVSGCIEERTCKMVCLYEFQKIPNDVSEREWIAYFLQARQS</sequence>
<protein>
    <submittedName>
        <fullName evidence="2">Uncharacterized protein</fullName>
    </submittedName>
</protein>
<proteinExistence type="predicted"/>
<dbReference type="EMBL" id="NCKW01009507">
    <property type="protein sequence ID" value="POM66904.1"/>
    <property type="molecule type" value="Genomic_DNA"/>
</dbReference>
<name>A0A2P4XN06_9STRA</name>
<organism evidence="2 3">
    <name type="scientific">Phytophthora palmivora</name>
    <dbReference type="NCBI Taxonomy" id="4796"/>
    <lineage>
        <taxon>Eukaryota</taxon>
        <taxon>Sar</taxon>
        <taxon>Stramenopiles</taxon>
        <taxon>Oomycota</taxon>
        <taxon>Peronosporomycetes</taxon>
        <taxon>Peronosporales</taxon>
        <taxon>Peronosporaceae</taxon>
        <taxon>Phytophthora</taxon>
    </lineage>
</organism>
<comment type="caution">
    <text evidence="2">The sequence shown here is derived from an EMBL/GenBank/DDBJ whole genome shotgun (WGS) entry which is preliminary data.</text>
</comment>
<evidence type="ECO:0000313" key="3">
    <source>
        <dbReference type="Proteomes" id="UP000237271"/>
    </source>
</evidence>
<dbReference type="OrthoDB" id="126293at2759"/>